<dbReference type="Proteomes" id="UP001304340">
    <property type="component" value="Chromosome"/>
</dbReference>
<evidence type="ECO:0000313" key="3">
    <source>
        <dbReference type="Proteomes" id="UP001304340"/>
    </source>
</evidence>
<sequence length="141" mass="15153">MRSWKNGACLAGGLVWLTLGVAGLTDGPVGVLDVLLLAPALLVGLGLVLRGLTMGARRSAEGVEVRGVVTRQAFPRGSFARVDQREMDMLPLAYSYVTVVVPDGGEHSLVQLAQYSFVERRRGGVQRKADQLNLWLEVHGA</sequence>
<gene>
    <name evidence="2" type="ORF">SANBI_000304</name>
</gene>
<accession>A0AAF0Z9M7</accession>
<keyword evidence="1" id="KW-0812">Transmembrane</keyword>
<evidence type="ECO:0000313" key="2">
    <source>
        <dbReference type="EMBL" id="WPF82693.1"/>
    </source>
</evidence>
<organism evidence="2 3">
    <name type="scientific">Sanguibacter biliveldensis</name>
    <dbReference type="NCBI Taxonomy" id="3030830"/>
    <lineage>
        <taxon>Bacteria</taxon>
        <taxon>Bacillati</taxon>
        <taxon>Actinomycetota</taxon>
        <taxon>Actinomycetes</taxon>
        <taxon>Micrococcales</taxon>
        <taxon>Sanguibacteraceae</taxon>
        <taxon>Sanguibacter</taxon>
    </lineage>
</organism>
<keyword evidence="1" id="KW-1133">Transmembrane helix</keyword>
<keyword evidence="1" id="KW-0472">Membrane</keyword>
<name>A0AAF0Z9M7_9MICO</name>
<dbReference type="EMBL" id="CP138359">
    <property type="protein sequence ID" value="WPF82693.1"/>
    <property type="molecule type" value="Genomic_DNA"/>
</dbReference>
<dbReference type="AlphaFoldDB" id="A0AAF0Z9M7"/>
<feature type="transmembrane region" description="Helical" evidence="1">
    <location>
        <begin position="34"/>
        <end position="52"/>
    </location>
</feature>
<dbReference type="KEGG" id="sbil:SANBI_000304"/>
<dbReference type="RefSeq" id="WP_319158288.1">
    <property type="nucleotide sequence ID" value="NZ_CP138359.1"/>
</dbReference>
<proteinExistence type="predicted"/>
<evidence type="ECO:0000256" key="1">
    <source>
        <dbReference type="SAM" id="Phobius"/>
    </source>
</evidence>
<keyword evidence="3" id="KW-1185">Reference proteome</keyword>
<reference evidence="3" key="1">
    <citation type="submission" date="2023-11" db="EMBL/GenBank/DDBJ databases">
        <authorList>
            <person name="Helweg L.P."/>
            <person name="Kiel A."/>
            <person name="Hitz F."/>
            <person name="Ruckert-Reed C."/>
            <person name="Busche T."/>
            <person name="Kaltschmidt B."/>
            <person name="Kaltschmidt C."/>
        </authorList>
    </citation>
    <scope>NUCLEOTIDE SEQUENCE [LARGE SCALE GENOMIC DNA]</scope>
    <source>
        <strain evidence="3">4.1</strain>
    </source>
</reference>
<protein>
    <submittedName>
        <fullName evidence="2">Uncharacterized protein</fullName>
    </submittedName>
</protein>